<feature type="compositionally biased region" description="Low complexity" evidence="1">
    <location>
        <begin position="20"/>
        <end position="38"/>
    </location>
</feature>
<name>A0ABT1QW43_9GAMM</name>
<sequence>MAPNENTAARNGKARKAAPADESAIDAQAEAAAEANEAGTVSPAEAIHELGDTLGRAWSEARASVSGIGAQLGQRARNVRQETRAAASETRDGLQDAIGGMGELGEEIADDAIELGRAVGVSVSAFVRRHPMRSVAIAAAAGMLAAHLLRRRGR</sequence>
<reference evidence="2" key="1">
    <citation type="submission" date="2022-07" db="EMBL/GenBank/DDBJ databases">
        <title>Tahibacter sp., a new gammaproteobacterium isolated from the silt sample collected at pig farm.</title>
        <authorList>
            <person name="Chen H."/>
        </authorList>
    </citation>
    <scope>NUCLEOTIDE SEQUENCE</scope>
    <source>
        <strain evidence="2">P2K</strain>
    </source>
</reference>
<evidence type="ECO:0000313" key="3">
    <source>
        <dbReference type="Proteomes" id="UP001165498"/>
    </source>
</evidence>
<evidence type="ECO:0000256" key="1">
    <source>
        <dbReference type="SAM" id="MobiDB-lite"/>
    </source>
</evidence>
<proteinExistence type="predicted"/>
<organism evidence="2 3">
    <name type="scientific">Tahibacter harae</name>
    <dbReference type="NCBI Taxonomy" id="2963937"/>
    <lineage>
        <taxon>Bacteria</taxon>
        <taxon>Pseudomonadati</taxon>
        <taxon>Pseudomonadota</taxon>
        <taxon>Gammaproteobacteria</taxon>
        <taxon>Lysobacterales</taxon>
        <taxon>Rhodanobacteraceae</taxon>
        <taxon>Tahibacter</taxon>
    </lineage>
</organism>
<evidence type="ECO:0000313" key="2">
    <source>
        <dbReference type="EMBL" id="MCQ4166506.1"/>
    </source>
</evidence>
<comment type="caution">
    <text evidence="2">The sequence shown here is derived from an EMBL/GenBank/DDBJ whole genome shotgun (WGS) entry which is preliminary data.</text>
</comment>
<evidence type="ECO:0008006" key="4">
    <source>
        <dbReference type="Google" id="ProtNLM"/>
    </source>
</evidence>
<dbReference type="EMBL" id="JANFQO010000017">
    <property type="protein sequence ID" value="MCQ4166506.1"/>
    <property type="molecule type" value="Genomic_DNA"/>
</dbReference>
<protein>
    <recommendedName>
        <fullName evidence="4">ElaB/YqjD/DUF883 family membrane-anchored ribosome-binding protein</fullName>
    </recommendedName>
</protein>
<feature type="region of interest" description="Disordered" evidence="1">
    <location>
        <begin position="1"/>
        <end position="41"/>
    </location>
</feature>
<keyword evidence="3" id="KW-1185">Reference proteome</keyword>
<dbReference type="RefSeq" id="WP_255915691.1">
    <property type="nucleotide sequence ID" value="NZ_JANFQO010000017.1"/>
</dbReference>
<accession>A0ABT1QW43</accession>
<gene>
    <name evidence="2" type="ORF">NM961_17450</name>
</gene>
<dbReference type="Proteomes" id="UP001165498">
    <property type="component" value="Unassembled WGS sequence"/>
</dbReference>